<keyword evidence="1" id="KW-0732">Signal</keyword>
<dbReference type="VEuPathDB" id="FungiDB:ASPWEDRAFT_24311"/>
<protein>
    <submittedName>
        <fullName evidence="2">Uncharacterized protein</fullName>
    </submittedName>
</protein>
<dbReference type="GeneID" id="63748445"/>
<dbReference type="EMBL" id="KV878210">
    <property type="protein sequence ID" value="OJJ38369.1"/>
    <property type="molecule type" value="Genomic_DNA"/>
</dbReference>
<sequence length="148" mass="16753">MKLLYLLSGALLSMTGMSYPFLSADNFSPVPLPPPENWLAGPRLFPQNVIAGFHADYDKYNAKSWSEYVEKKCKEFHACTSTHSFSAINSGTPKDRYWFGYVFRGGPTTPDDYQRSWDPQSAVKDSIALTINEEDDGNNIMRLQTELK</sequence>
<evidence type="ECO:0000256" key="1">
    <source>
        <dbReference type="SAM" id="SignalP"/>
    </source>
</evidence>
<dbReference type="OrthoDB" id="4175349at2759"/>
<accession>A0A1L9RTW7</accession>
<dbReference type="AlphaFoldDB" id="A0A1L9RTW7"/>
<gene>
    <name evidence="2" type="ORF">ASPWEDRAFT_24311</name>
</gene>
<name>A0A1L9RTW7_ASPWE</name>
<feature type="signal peptide" evidence="1">
    <location>
        <begin position="1"/>
        <end position="18"/>
    </location>
</feature>
<feature type="chain" id="PRO_5012431296" evidence="1">
    <location>
        <begin position="19"/>
        <end position="148"/>
    </location>
</feature>
<evidence type="ECO:0000313" key="3">
    <source>
        <dbReference type="Proteomes" id="UP000184383"/>
    </source>
</evidence>
<keyword evidence="3" id="KW-1185">Reference proteome</keyword>
<evidence type="ECO:0000313" key="2">
    <source>
        <dbReference type="EMBL" id="OJJ38369.1"/>
    </source>
</evidence>
<dbReference type="RefSeq" id="XP_040692045.1">
    <property type="nucleotide sequence ID" value="XM_040832597.1"/>
</dbReference>
<organism evidence="2 3">
    <name type="scientific">Aspergillus wentii DTO 134E9</name>
    <dbReference type="NCBI Taxonomy" id="1073089"/>
    <lineage>
        <taxon>Eukaryota</taxon>
        <taxon>Fungi</taxon>
        <taxon>Dikarya</taxon>
        <taxon>Ascomycota</taxon>
        <taxon>Pezizomycotina</taxon>
        <taxon>Eurotiomycetes</taxon>
        <taxon>Eurotiomycetidae</taxon>
        <taxon>Eurotiales</taxon>
        <taxon>Aspergillaceae</taxon>
        <taxon>Aspergillus</taxon>
        <taxon>Aspergillus subgen. Cremei</taxon>
    </lineage>
</organism>
<proteinExistence type="predicted"/>
<dbReference type="Proteomes" id="UP000184383">
    <property type="component" value="Unassembled WGS sequence"/>
</dbReference>
<reference evidence="3" key="1">
    <citation type="journal article" date="2017" name="Genome Biol.">
        <title>Comparative genomics reveals high biological diversity and specific adaptations in the industrially and medically important fungal genus Aspergillus.</title>
        <authorList>
            <person name="de Vries R.P."/>
            <person name="Riley R."/>
            <person name="Wiebenga A."/>
            <person name="Aguilar-Osorio G."/>
            <person name="Amillis S."/>
            <person name="Uchima C.A."/>
            <person name="Anderluh G."/>
            <person name="Asadollahi M."/>
            <person name="Askin M."/>
            <person name="Barry K."/>
            <person name="Battaglia E."/>
            <person name="Bayram O."/>
            <person name="Benocci T."/>
            <person name="Braus-Stromeyer S.A."/>
            <person name="Caldana C."/>
            <person name="Canovas D."/>
            <person name="Cerqueira G.C."/>
            <person name="Chen F."/>
            <person name="Chen W."/>
            <person name="Choi C."/>
            <person name="Clum A."/>
            <person name="Dos Santos R.A."/>
            <person name="Damasio A.R."/>
            <person name="Diallinas G."/>
            <person name="Emri T."/>
            <person name="Fekete E."/>
            <person name="Flipphi M."/>
            <person name="Freyberg S."/>
            <person name="Gallo A."/>
            <person name="Gournas C."/>
            <person name="Habgood R."/>
            <person name="Hainaut M."/>
            <person name="Harispe M.L."/>
            <person name="Henrissat B."/>
            <person name="Hilden K.S."/>
            <person name="Hope R."/>
            <person name="Hossain A."/>
            <person name="Karabika E."/>
            <person name="Karaffa L."/>
            <person name="Karanyi Z."/>
            <person name="Krasevec N."/>
            <person name="Kuo A."/>
            <person name="Kusch H."/>
            <person name="LaButti K."/>
            <person name="Lagendijk E.L."/>
            <person name="Lapidus A."/>
            <person name="Levasseur A."/>
            <person name="Lindquist E."/>
            <person name="Lipzen A."/>
            <person name="Logrieco A.F."/>
            <person name="MacCabe A."/>
            <person name="Maekelae M.R."/>
            <person name="Malavazi I."/>
            <person name="Melin P."/>
            <person name="Meyer V."/>
            <person name="Mielnichuk N."/>
            <person name="Miskei M."/>
            <person name="Molnar A.P."/>
            <person name="Mule G."/>
            <person name="Ngan C.Y."/>
            <person name="Orejas M."/>
            <person name="Orosz E."/>
            <person name="Ouedraogo J.P."/>
            <person name="Overkamp K.M."/>
            <person name="Park H.-S."/>
            <person name="Perrone G."/>
            <person name="Piumi F."/>
            <person name="Punt P.J."/>
            <person name="Ram A.F."/>
            <person name="Ramon A."/>
            <person name="Rauscher S."/>
            <person name="Record E."/>
            <person name="Riano-Pachon D.M."/>
            <person name="Robert V."/>
            <person name="Roehrig J."/>
            <person name="Ruller R."/>
            <person name="Salamov A."/>
            <person name="Salih N.S."/>
            <person name="Samson R.A."/>
            <person name="Sandor E."/>
            <person name="Sanguinetti M."/>
            <person name="Schuetze T."/>
            <person name="Sepcic K."/>
            <person name="Shelest E."/>
            <person name="Sherlock G."/>
            <person name="Sophianopoulou V."/>
            <person name="Squina F.M."/>
            <person name="Sun H."/>
            <person name="Susca A."/>
            <person name="Todd R.B."/>
            <person name="Tsang A."/>
            <person name="Unkles S.E."/>
            <person name="van de Wiele N."/>
            <person name="van Rossen-Uffink D."/>
            <person name="Oliveira J.V."/>
            <person name="Vesth T.C."/>
            <person name="Visser J."/>
            <person name="Yu J.-H."/>
            <person name="Zhou M."/>
            <person name="Andersen M.R."/>
            <person name="Archer D.B."/>
            <person name="Baker S.E."/>
            <person name="Benoit I."/>
            <person name="Brakhage A.A."/>
            <person name="Braus G.H."/>
            <person name="Fischer R."/>
            <person name="Frisvad J.C."/>
            <person name="Goldman G.H."/>
            <person name="Houbraken J."/>
            <person name="Oakley B."/>
            <person name="Pocsi I."/>
            <person name="Scazzocchio C."/>
            <person name="Seiboth B."/>
            <person name="vanKuyk P.A."/>
            <person name="Wortman J."/>
            <person name="Dyer P.S."/>
            <person name="Grigoriev I.V."/>
        </authorList>
    </citation>
    <scope>NUCLEOTIDE SEQUENCE [LARGE SCALE GENOMIC DNA]</scope>
    <source>
        <strain evidence="3">DTO 134E9</strain>
    </source>
</reference>